<evidence type="ECO:0000259" key="3">
    <source>
        <dbReference type="Pfam" id="PF13828"/>
    </source>
</evidence>
<name>A0ABV9HH26_9MICO</name>
<dbReference type="RefSeq" id="WP_377133893.1">
    <property type="nucleotide sequence ID" value="NZ_JBHSFI010000003.1"/>
</dbReference>
<keyword evidence="2" id="KW-1133">Transmembrane helix</keyword>
<keyword evidence="2" id="KW-0812">Transmembrane</keyword>
<accession>A0ABV9HH26</accession>
<feature type="transmembrane region" description="Helical" evidence="2">
    <location>
        <begin position="34"/>
        <end position="62"/>
    </location>
</feature>
<dbReference type="Pfam" id="PF13828">
    <property type="entry name" value="DUF4190"/>
    <property type="match status" value="1"/>
</dbReference>
<feature type="domain" description="DUF4190" evidence="3">
    <location>
        <begin position="30"/>
        <end position="92"/>
    </location>
</feature>
<proteinExistence type="predicted"/>
<dbReference type="EMBL" id="JBHSFI010000003">
    <property type="protein sequence ID" value="MFC4628115.1"/>
    <property type="molecule type" value="Genomic_DNA"/>
</dbReference>
<gene>
    <name evidence="4" type="ORF">ACFO6V_07715</name>
</gene>
<protein>
    <submittedName>
        <fullName evidence="4">DUF4190 domain-containing protein</fullName>
    </submittedName>
</protein>
<comment type="caution">
    <text evidence="4">The sequence shown here is derived from an EMBL/GenBank/DDBJ whole genome shotgun (WGS) entry which is preliminary data.</text>
</comment>
<evidence type="ECO:0000313" key="5">
    <source>
        <dbReference type="Proteomes" id="UP001596011"/>
    </source>
</evidence>
<dbReference type="InterPro" id="IPR025241">
    <property type="entry name" value="DUF4190"/>
</dbReference>
<sequence>MSSPYQAPPPHGYGPYAPAPAPKAPGNPQATASLVLGIASLVLSLLFVPAIIGVVLGIVGLVRSGRTDPPTGRGAAIAGISLSVIGACAGVVLATTASATLSDLARTIAEETATTAPGDGDRAPAFDPEAYTQVGAKQWESIVKHPVEAEGRAVVVFAEVVQFDSRTGSDRFLAAAGVDQPGDLGELRSTSAFVGEEALLEGVEQGDVLKIHAEVTDSLELETRLGGTSTVPFLTIARIEDVGLADLSTDFALGAAERDALDILSVPVTVTNSGGRTFTYSALVVARSKDGKKSYGEGTVFIEKMKAGQRKQVAVDFFDEVPADAVFRVEEIARYIE</sequence>
<evidence type="ECO:0000256" key="1">
    <source>
        <dbReference type="SAM" id="MobiDB-lite"/>
    </source>
</evidence>
<organism evidence="4 5">
    <name type="scientific">Promicromonospora alba</name>
    <dbReference type="NCBI Taxonomy" id="1616110"/>
    <lineage>
        <taxon>Bacteria</taxon>
        <taxon>Bacillati</taxon>
        <taxon>Actinomycetota</taxon>
        <taxon>Actinomycetes</taxon>
        <taxon>Micrococcales</taxon>
        <taxon>Promicromonosporaceae</taxon>
        <taxon>Promicromonospora</taxon>
    </lineage>
</organism>
<evidence type="ECO:0000313" key="4">
    <source>
        <dbReference type="EMBL" id="MFC4628115.1"/>
    </source>
</evidence>
<feature type="transmembrane region" description="Helical" evidence="2">
    <location>
        <begin position="74"/>
        <end position="94"/>
    </location>
</feature>
<keyword evidence="5" id="KW-1185">Reference proteome</keyword>
<evidence type="ECO:0000256" key="2">
    <source>
        <dbReference type="SAM" id="Phobius"/>
    </source>
</evidence>
<keyword evidence="2" id="KW-0472">Membrane</keyword>
<feature type="region of interest" description="Disordered" evidence="1">
    <location>
        <begin position="1"/>
        <end position="24"/>
    </location>
</feature>
<reference evidence="5" key="1">
    <citation type="journal article" date="2019" name="Int. J. Syst. Evol. Microbiol.">
        <title>The Global Catalogue of Microorganisms (GCM) 10K type strain sequencing project: providing services to taxonomists for standard genome sequencing and annotation.</title>
        <authorList>
            <consortium name="The Broad Institute Genomics Platform"/>
            <consortium name="The Broad Institute Genome Sequencing Center for Infectious Disease"/>
            <person name="Wu L."/>
            <person name="Ma J."/>
        </authorList>
    </citation>
    <scope>NUCLEOTIDE SEQUENCE [LARGE SCALE GENOMIC DNA]</scope>
    <source>
        <strain evidence="5">CCUG 42722</strain>
    </source>
</reference>
<dbReference type="Proteomes" id="UP001596011">
    <property type="component" value="Unassembled WGS sequence"/>
</dbReference>